<feature type="region of interest" description="Disordered" evidence="1">
    <location>
        <begin position="22"/>
        <end position="41"/>
    </location>
</feature>
<evidence type="ECO:0000313" key="3">
    <source>
        <dbReference type="Proteomes" id="UP000078200"/>
    </source>
</evidence>
<protein>
    <submittedName>
        <fullName evidence="2">Uncharacterized protein</fullName>
    </submittedName>
</protein>
<accession>A0A1A9VA49</accession>
<dbReference type="Proteomes" id="UP000078200">
    <property type="component" value="Unassembled WGS sequence"/>
</dbReference>
<dbReference type="EnsemblMetazoa" id="GAUT030673-RA">
    <property type="protein sequence ID" value="GAUT030673-PA"/>
    <property type="gene ID" value="GAUT030673"/>
</dbReference>
<reference evidence="2" key="1">
    <citation type="submission" date="2020-05" db="UniProtKB">
        <authorList>
            <consortium name="EnsemblMetazoa"/>
        </authorList>
    </citation>
    <scope>IDENTIFICATION</scope>
    <source>
        <strain evidence="2">TTRI</strain>
    </source>
</reference>
<keyword evidence="3" id="KW-1185">Reference proteome</keyword>
<feature type="compositionally biased region" description="Basic and acidic residues" evidence="1">
    <location>
        <begin position="22"/>
        <end position="37"/>
    </location>
</feature>
<evidence type="ECO:0000313" key="2">
    <source>
        <dbReference type="EnsemblMetazoa" id="GAUT030673-PA"/>
    </source>
</evidence>
<organism evidence="2 3">
    <name type="scientific">Glossina austeni</name>
    <name type="common">Savannah tsetse fly</name>
    <dbReference type="NCBI Taxonomy" id="7395"/>
    <lineage>
        <taxon>Eukaryota</taxon>
        <taxon>Metazoa</taxon>
        <taxon>Ecdysozoa</taxon>
        <taxon>Arthropoda</taxon>
        <taxon>Hexapoda</taxon>
        <taxon>Insecta</taxon>
        <taxon>Pterygota</taxon>
        <taxon>Neoptera</taxon>
        <taxon>Endopterygota</taxon>
        <taxon>Diptera</taxon>
        <taxon>Brachycera</taxon>
        <taxon>Muscomorpha</taxon>
        <taxon>Hippoboscoidea</taxon>
        <taxon>Glossinidae</taxon>
        <taxon>Glossina</taxon>
    </lineage>
</organism>
<dbReference type="VEuPathDB" id="VectorBase:GAUT030673"/>
<dbReference type="AlphaFoldDB" id="A0A1A9VA49"/>
<evidence type="ECO:0000256" key="1">
    <source>
        <dbReference type="SAM" id="MobiDB-lite"/>
    </source>
</evidence>
<proteinExistence type="predicted"/>
<sequence length="213" mass="24052">MYTTYIMFEAVEEDDSLQQINEDHNSKNKSTDGDVGKEQLPQRCNKRPMRCGCRPRKNGKLPRWCRTIKCNDRKWQFASKDLLKWKSNYNAIVAIIAVQNRRPPKFGSKLAPGLTVVGKPFGRSGRKASPKSSSFGIGEATAPTTIRNYFRSGKYKAQIKEVENINVGSIVQHITCFLNSTDSRASNARMMEKDILARIPKLCAYTNATNDPD</sequence>
<name>A0A1A9VA49_GLOAU</name>